<feature type="transmembrane region" description="Helical" evidence="1">
    <location>
        <begin position="7"/>
        <end position="27"/>
    </location>
</feature>
<evidence type="ECO:0008006" key="4">
    <source>
        <dbReference type="Google" id="ProtNLM"/>
    </source>
</evidence>
<evidence type="ECO:0000256" key="1">
    <source>
        <dbReference type="SAM" id="Phobius"/>
    </source>
</evidence>
<accession>A0ABW5KPT7</accession>
<feature type="transmembrane region" description="Helical" evidence="1">
    <location>
        <begin position="71"/>
        <end position="92"/>
    </location>
</feature>
<organism evidence="2 3">
    <name type="scientific">Bizionia sediminis</name>
    <dbReference type="NCBI Taxonomy" id="1737064"/>
    <lineage>
        <taxon>Bacteria</taxon>
        <taxon>Pseudomonadati</taxon>
        <taxon>Bacteroidota</taxon>
        <taxon>Flavobacteriia</taxon>
        <taxon>Flavobacteriales</taxon>
        <taxon>Flavobacteriaceae</taxon>
        <taxon>Bizionia</taxon>
    </lineage>
</organism>
<keyword evidence="1" id="KW-1133">Transmembrane helix</keyword>
<gene>
    <name evidence="2" type="ORF">ACFSQP_01150</name>
</gene>
<sequence length="115" mass="13526">MSERIFLLRLTDMLVVLGSLYFVGSWFQFNYFYIASQHWIWVFVLMVYLAVFGTIFELYDLNKASRVDKVLGNIVLTVTVVVLFYLLTPFLTPILPNNRLQIVYFFLAILVPLFL</sequence>
<keyword evidence="3" id="KW-1185">Reference proteome</keyword>
<evidence type="ECO:0000313" key="2">
    <source>
        <dbReference type="EMBL" id="MFD2550410.1"/>
    </source>
</evidence>
<feature type="transmembrane region" description="Helical" evidence="1">
    <location>
        <begin position="39"/>
        <end position="59"/>
    </location>
</feature>
<proteinExistence type="predicted"/>
<reference evidence="3" key="1">
    <citation type="journal article" date="2019" name="Int. J. Syst. Evol. Microbiol.">
        <title>The Global Catalogue of Microorganisms (GCM) 10K type strain sequencing project: providing services to taxonomists for standard genome sequencing and annotation.</title>
        <authorList>
            <consortium name="The Broad Institute Genomics Platform"/>
            <consortium name="The Broad Institute Genome Sequencing Center for Infectious Disease"/>
            <person name="Wu L."/>
            <person name="Ma J."/>
        </authorList>
    </citation>
    <scope>NUCLEOTIDE SEQUENCE [LARGE SCALE GENOMIC DNA]</scope>
    <source>
        <strain evidence="3">KCTC 42587</strain>
    </source>
</reference>
<keyword evidence="1" id="KW-0472">Membrane</keyword>
<dbReference type="Proteomes" id="UP001597472">
    <property type="component" value="Unassembled WGS sequence"/>
</dbReference>
<comment type="caution">
    <text evidence="2">The sequence shown here is derived from an EMBL/GenBank/DDBJ whole genome shotgun (WGS) entry which is preliminary data.</text>
</comment>
<protein>
    <recommendedName>
        <fullName evidence="4">Sugar transferase</fullName>
    </recommendedName>
</protein>
<dbReference type="RefSeq" id="WP_376891172.1">
    <property type="nucleotide sequence ID" value="NZ_JBHULS010000001.1"/>
</dbReference>
<evidence type="ECO:0000313" key="3">
    <source>
        <dbReference type="Proteomes" id="UP001597472"/>
    </source>
</evidence>
<dbReference type="EMBL" id="JBHULS010000001">
    <property type="protein sequence ID" value="MFD2550410.1"/>
    <property type="molecule type" value="Genomic_DNA"/>
</dbReference>
<keyword evidence="1" id="KW-0812">Transmembrane</keyword>
<name>A0ABW5KPT7_9FLAO</name>